<dbReference type="PROSITE" id="PS51009">
    <property type="entry name" value="CYTCII"/>
    <property type="match status" value="1"/>
</dbReference>
<evidence type="ECO:0000256" key="1">
    <source>
        <dbReference type="SAM" id="SignalP"/>
    </source>
</evidence>
<organism evidence="2 3">
    <name type="scientific">Allorhodopirellula solitaria</name>
    <dbReference type="NCBI Taxonomy" id="2527987"/>
    <lineage>
        <taxon>Bacteria</taxon>
        <taxon>Pseudomonadati</taxon>
        <taxon>Planctomycetota</taxon>
        <taxon>Planctomycetia</taxon>
        <taxon>Pirellulales</taxon>
        <taxon>Pirellulaceae</taxon>
        <taxon>Allorhodopirellula</taxon>
    </lineage>
</organism>
<protein>
    <recommendedName>
        <fullName evidence="4">Cytochrome C</fullName>
    </recommendedName>
</protein>
<dbReference type="InterPro" id="IPR002321">
    <property type="entry name" value="Cyt_c_II"/>
</dbReference>
<dbReference type="GO" id="GO:0005506">
    <property type="term" value="F:iron ion binding"/>
    <property type="evidence" value="ECO:0007669"/>
    <property type="project" value="InterPro"/>
</dbReference>
<dbReference type="GO" id="GO:0009055">
    <property type="term" value="F:electron transfer activity"/>
    <property type="evidence" value="ECO:0007669"/>
    <property type="project" value="InterPro"/>
</dbReference>
<dbReference type="GO" id="GO:0022900">
    <property type="term" value="P:electron transport chain"/>
    <property type="evidence" value="ECO:0007669"/>
    <property type="project" value="InterPro"/>
</dbReference>
<dbReference type="GO" id="GO:0020037">
    <property type="term" value="F:heme binding"/>
    <property type="evidence" value="ECO:0007669"/>
    <property type="project" value="InterPro"/>
</dbReference>
<reference evidence="2 3" key="1">
    <citation type="submission" date="2019-02" db="EMBL/GenBank/DDBJ databases">
        <title>Deep-cultivation of Planctomycetes and their phenomic and genomic characterization uncovers novel biology.</title>
        <authorList>
            <person name="Wiegand S."/>
            <person name="Jogler M."/>
            <person name="Boedeker C."/>
            <person name="Pinto D."/>
            <person name="Vollmers J."/>
            <person name="Rivas-Marin E."/>
            <person name="Kohn T."/>
            <person name="Peeters S.H."/>
            <person name="Heuer A."/>
            <person name="Rast P."/>
            <person name="Oberbeckmann S."/>
            <person name="Bunk B."/>
            <person name="Jeske O."/>
            <person name="Meyerdierks A."/>
            <person name="Storesund J.E."/>
            <person name="Kallscheuer N."/>
            <person name="Luecker S."/>
            <person name="Lage O.M."/>
            <person name="Pohl T."/>
            <person name="Merkel B.J."/>
            <person name="Hornburger P."/>
            <person name="Mueller R.-W."/>
            <person name="Bruemmer F."/>
            <person name="Labrenz M."/>
            <person name="Spormann A.M."/>
            <person name="Op Den Camp H."/>
            <person name="Overmann J."/>
            <person name="Amann R."/>
            <person name="Jetten M.S.M."/>
            <person name="Mascher T."/>
            <person name="Medema M.H."/>
            <person name="Devos D.P."/>
            <person name="Kaster A.-K."/>
            <person name="Ovreas L."/>
            <person name="Rohde M."/>
            <person name="Galperin M.Y."/>
            <person name="Jogler C."/>
        </authorList>
    </citation>
    <scope>NUCLEOTIDE SEQUENCE [LARGE SCALE GENOMIC DNA]</scope>
    <source>
        <strain evidence="2 3">CA85</strain>
    </source>
</reference>
<evidence type="ECO:0000313" key="3">
    <source>
        <dbReference type="Proteomes" id="UP000318053"/>
    </source>
</evidence>
<proteinExistence type="predicted"/>
<dbReference type="SUPFAM" id="SSF47175">
    <property type="entry name" value="Cytochromes"/>
    <property type="match status" value="1"/>
</dbReference>
<dbReference type="InterPro" id="IPR010980">
    <property type="entry name" value="Cyt_c/b562"/>
</dbReference>
<dbReference type="Proteomes" id="UP000318053">
    <property type="component" value="Unassembled WGS sequence"/>
</dbReference>
<name>A0A5C5YJ89_9BACT</name>
<dbReference type="Gene3D" id="1.20.120.10">
    <property type="entry name" value="Cytochrome c/b562"/>
    <property type="match status" value="1"/>
</dbReference>
<keyword evidence="1" id="KW-0732">Signal</keyword>
<dbReference type="RefSeq" id="WP_146389338.1">
    <property type="nucleotide sequence ID" value="NZ_SJPK01000001.1"/>
</dbReference>
<feature type="signal peptide" evidence="1">
    <location>
        <begin position="1"/>
        <end position="26"/>
    </location>
</feature>
<feature type="chain" id="PRO_5022956611" description="Cytochrome C" evidence="1">
    <location>
        <begin position="27"/>
        <end position="317"/>
    </location>
</feature>
<dbReference type="AlphaFoldDB" id="A0A5C5YJ89"/>
<accession>A0A5C5YJ89</accession>
<gene>
    <name evidence="2" type="ORF">CA85_02070</name>
</gene>
<comment type="caution">
    <text evidence="2">The sequence shown here is derived from an EMBL/GenBank/DDBJ whole genome shotgun (WGS) entry which is preliminary data.</text>
</comment>
<evidence type="ECO:0008006" key="4">
    <source>
        <dbReference type="Google" id="ProtNLM"/>
    </source>
</evidence>
<dbReference type="EMBL" id="SJPK01000001">
    <property type="protein sequence ID" value="TWT74919.1"/>
    <property type="molecule type" value="Genomic_DNA"/>
</dbReference>
<sequence precursor="true">MQFRFRCFSLALALPLIAVGVGSASAQQQRARPPEFDQAVTSRVFFPDMSTAFQGERPTLSSLQELEAAAAMAKAEAASTEEGDGKTQLWSKLISPLSLENEVKRVKLQFDGGLTTPGAFNSGGYQDARLQLSVLASLFAVLSEYSGDVRWKEDAKTARDLVAKTARNCAAGSTPVFNEAQLRKADLQDLVSGSGISAAKPSDEDNDWSMIVDRSPLMEYLEQLLDQLGDESTDAASTEENVDTIRKNAELIAMVGEILKKDGMDDAEDDDYAILSYAMTTSARSVVTAIERQDFEAVRGVVGEISQSCADCHDQYR</sequence>
<dbReference type="OrthoDB" id="290618at2"/>
<keyword evidence="3" id="KW-1185">Reference proteome</keyword>
<evidence type="ECO:0000313" key="2">
    <source>
        <dbReference type="EMBL" id="TWT74919.1"/>
    </source>
</evidence>